<organism evidence="2 3">
    <name type="scientific">Ancylostoma duodenale</name>
    <dbReference type="NCBI Taxonomy" id="51022"/>
    <lineage>
        <taxon>Eukaryota</taxon>
        <taxon>Metazoa</taxon>
        <taxon>Ecdysozoa</taxon>
        <taxon>Nematoda</taxon>
        <taxon>Chromadorea</taxon>
        <taxon>Rhabditida</taxon>
        <taxon>Rhabditina</taxon>
        <taxon>Rhabditomorpha</taxon>
        <taxon>Strongyloidea</taxon>
        <taxon>Ancylostomatidae</taxon>
        <taxon>Ancylostomatinae</taxon>
        <taxon>Ancylostoma</taxon>
    </lineage>
</organism>
<reference evidence="2 3" key="1">
    <citation type="submission" date="2013-12" db="EMBL/GenBank/DDBJ databases">
        <title>Draft genome of the parsitic nematode Ancylostoma duodenale.</title>
        <authorList>
            <person name="Mitreva M."/>
        </authorList>
    </citation>
    <scope>NUCLEOTIDE SEQUENCE [LARGE SCALE GENOMIC DNA]</scope>
    <source>
        <strain evidence="2 3">Zhejiang</strain>
    </source>
</reference>
<name>A0A0C2GWE6_9BILA</name>
<comment type="subcellular location">
    <subcellularLocation>
        <location evidence="1">Nucleus</location>
    </subcellularLocation>
</comment>
<evidence type="ECO:0008006" key="4">
    <source>
        <dbReference type="Google" id="ProtNLM"/>
    </source>
</evidence>
<dbReference type="SUPFAM" id="SSF46689">
    <property type="entry name" value="Homeodomain-like"/>
    <property type="match status" value="1"/>
</dbReference>
<dbReference type="OrthoDB" id="7951431at2759"/>
<dbReference type="InterPro" id="IPR009057">
    <property type="entry name" value="Homeodomain-like_sf"/>
</dbReference>
<evidence type="ECO:0000256" key="1">
    <source>
        <dbReference type="ARBA" id="ARBA00004123"/>
    </source>
</evidence>
<dbReference type="InterPro" id="IPR036397">
    <property type="entry name" value="RNaseH_sf"/>
</dbReference>
<dbReference type="PANTHER" id="PTHR46068">
    <property type="entry name" value="PROTEIN CBG27172"/>
    <property type="match status" value="1"/>
</dbReference>
<evidence type="ECO:0000313" key="3">
    <source>
        <dbReference type="Proteomes" id="UP000054047"/>
    </source>
</evidence>
<dbReference type="PANTHER" id="PTHR46068:SF1">
    <property type="entry name" value="TRANSPOSASE IS30-LIKE HTH DOMAIN-CONTAINING PROTEIN"/>
    <property type="match status" value="1"/>
</dbReference>
<accession>A0A0C2GWE6</accession>
<dbReference type="Proteomes" id="UP000054047">
    <property type="component" value="Unassembled WGS sequence"/>
</dbReference>
<evidence type="ECO:0000313" key="2">
    <source>
        <dbReference type="EMBL" id="KIH61426.1"/>
    </source>
</evidence>
<sequence>MIASNPKRASIVDLHHAGYVTGHIAKLWDFNPRTVRRAISLFRDNGGIIDRPRCGRPRTAVVRKNVEIIRKRIGREMAEDLKINDRSVRRIVHCEINCRTYRLQKCQALTSESIPKRVQRCRASLALAADGRHTNFVFPDEKLFTVKASNNRRNDRILSESMEEANENGRLVPKKAHPQSAMVAAFITSDGKSPLIFVDSGVKPMR</sequence>
<dbReference type="Gene3D" id="3.30.420.10">
    <property type="entry name" value="Ribonuclease H-like superfamily/Ribonuclease H"/>
    <property type="match status" value="1"/>
</dbReference>
<keyword evidence="3" id="KW-1185">Reference proteome</keyword>
<dbReference type="EMBL" id="KN730138">
    <property type="protein sequence ID" value="KIH61426.1"/>
    <property type="molecule type" value="Genomic_DNA"/>
</dbReference>
<gene>
    <name evidence="2" type="ORF">ANCDUO_08304</name>
</gene>
<dbReference type="AlphaFoldDB" id="A0A0C2GWE6"/>
<proteinExistence type="predicted"/>
<protein>
    <recommendedName>
        <fullName evidence="4">Paired domain-containing protein</fullName>
    </recommendedName>
</protein>
<dbReference type="GO" id="GO:0005634">
    <property type="term" value="C:nucleus"/>
    <property type="evidence" value="ECO:0007669"/>
    <property type="project" value="UniProtKB-SubCell"/>
</dbReference>
<dbReference type="GO" id="GO:0003676">
    <property type="term" value="F:nucleic acid binding"/>
    <property type="evidence" value="ECO:0007669"/>
    <property type="project" value="InterPro"/>
</dbReference>